<organism evidence="4 5">
    <name type="scientific">Coffea canephora</name>
    <name type="common">Robusta coffee</name>
    <dbReference type="NCBI Taxonomy" id="49390"/>
    <lineage>
        <taxon>Eukaryota</taxon>
        <taxon>Viridiplantae</taxon>
        <taxon>Streptophyta</taxon>
        <taxon>Embryophyta</taxon>
        <taxon>Tracheophyta</taxon>
        <taxon>Spermatophyta</taxon>
        <taxon>Magnoliopsida</taxon>
        <taxon>eudicotyledons</taxon>
        <taxon>Gunneridae</taxon>
        <taxon>Pentapetalae</taxon>
        <taxon>asterids</taxon>
        <taxon>lamiids</taxon>
        <taxon>Gentianales</taxon>
        <taxon>Rubiaceae</taxon>
        <taxon>Ixoroideae</taxon>
        <taxon>Gardenieae complex</taxon>
        <taxon>Bertiereae - Coffeeae clade</taxon>
        <taxon>Coffeeae</taxon>
        <taxon>Coffea</taxon>
    </lineage>
</organism>
<sequence>MAVKLASLAFLKRIPKRVNLNASFSSLSCANVVHINSETDHTPSKSPDFESKIQFLKNKLHPDILVHVLDSTTDVNSSLKLFKWASLQKTFKHNVDTYYLMILKLGLAGNIEEMEGFCNEMLKEKCPGFDEAFLGLIECFVRNDRLDEALRVLSCMNSRSFKPSVSVFNIVMGALLVAKRDFKDVLFVYKEMVKVGIVPNVETLNYLLEALLEDDRVGTALEQYRRMNKKGCSPNSRTFEVLISGLIARERIDESLLLLDEIFELRCEVDLSFYTRIVPLLCQINKCEAGMMLLVKMKASKISPDSSTYGAMIICLCQNLYVDEAVNLFEEMVGSGITPEDDLYVDIVKGFCTLCKFSEAKKFLVDNDVDITCPYNALLGAYCSYGNLAAAKDLFDDMFERSLTDSLSWNFYIRCLCEIGDIKKALEVLCRMIVFSFLPDSITYSALIIGRCKQDELDDAILLFNQVQQKCDVLDSVSYAELVRCLSYNEKIQEAAEVYCYMSGKQVALQSTSFDLFIKGLCAIREVESAIRFLSLAHCSGTSYSSVAYYSIMRVLSKLEKADDLLVVLSRMIVDGCPVEEETYFILIESMSLADNPDHCARFFNVMLSKGLLPNSETLTTVLSCLDKHSQMHMILSAMDQLIPCSNILGSSAYNMLIRGLLKEGYRSAAGRLLDVMLGKGWIPSTETHQLLVGSVVKEESEVRAYMSENFGPQDEVSSILENALAQT</sequence>
<feature type="repeat" description="PPR" evidence="3">
    <location>
        <begin position="650"/>
        <end position="684"/>
    </location>
</feature>
<dbReference type="Pfam" id="PF12854">
    <property type="entry name" value="PPR_1"/>
    <property type="match status" value="1"/>
</dbReference>
<dbReference type="Gene3D" id="1.25.40.10">
    <property type="entry name" value="Tetratricopeptide repeat domain"/>
    <property type="match status" value="5"/>
</dbReference>
<dbReference type="PROSITE" id="PS51257">
    <property type="entry name" value="PROKAR_LIPOPROTEIN"/>
    <property type="match status" value="1"/>
</dbReference>
<proteinExistence type="inferred from homology"/>
<comment type="similarity">
    <text evidence="1">Belongs to the PPR family. P subfamily.</text>
</comment>
<dbReference type="InterPro" id="IPR050667">
    <property type="entry name" value="PPR-containing_protein"/>
</dbReference>
<evidence type="ECO:0008006" key="6">
    <source>
        <dbReference type="Google" id="ProtNLM"/>
    </source>
</evidence>
<feature type="repeat" description="PPR" evidence="3">
    <location>
        <begin position="200"/>
        <end position="234"/>
    </location>
</feature>
<dbReference type="EMBL" id="HG739180">
    <property type="protein sequence ID" value="CDP15182.1"/>
    <property type="molecule type" value="Genomic_DNA"/>
</dbReference>
<reference evidence="5" key="1">
    <citation type="journal article" date="2014" name="Science">
        <title>The coffee genome provides insight into the convergent evolution of caffeine biosynthesis.</title>
        <authorList>
            <person name="Denoeud F."/>
            <person name="Carretero-Paulet L."/>
            <person name="Dereeper A."/>
            <person name="Droc G."/>
            <person name="Guyot R."/>
            <person name="Pietrella M."/>
            <person name="Zheng C."/>
            <person name="Alberti A."/>
            <person name="Anthony F."/>
            <person name="Aprea G."/>
            <person name="Aury J.M."/>
            <person name="Bento P."/>
            <person name="Bernard M."/>
            <person name="Bocs S."/>
            <person name="Campa C."/>
            <person name="Cenci A."/>
            <person name="Combes M.C."/>
            <person name="Crouzillat D."/>
            <person name="Da Silva C."/>
            <person name="Daddiego L."/>
            <person name="De Bellis F."/>
            <person name="Dussert S."/>
            <person name="Garsmeur O."/>
            <person name="Gayraud T."/>
            <person name="Guignon V."/>
            <person name="Jahn K."/>
            <person name="Jamilloux V."/>
            <person name="Joet T."/>
            <person name="Labadie K."/>
            <person name="Lan T."/>
            <person name="Leclercq J."/>
            <person name="Lepelley M."/>
            <person name="Leroy T."/>
            <person name="Li L.T."/>
            <person name="Librado P."/>
            <person name="Lopez L."/>
            <person name="Munoz A."/>
            <person name="Noel B."/>
            <person name="Pallavicini A."/>
            <person name="Perrotta G."/>
            <person name="Poncet V."/>
            <person name="Pot D."/>
            <person name="Priyono X."/>
            <person name="Rigoreau M."/>
            <person name="Rouard M."/>
            <person name="Rozas J."/>
            <person name="Tranchant-Dubreuil C."/>
            <person name="VanBuren R."/>
            <person name="Zhang Q."/>
            <person name="Andrade A.C."/>
            <person name="Argout X."/>
            <person name="Bertrand B."/>
            <person name="de Kochko A."/>
            <person name="Graziosi G."/>
            <person name="Henry R.J."/>
            <person name="Jayarama X."/>
            <person name="Ming R."/>
            <person name="Nagai C."/>
            <person name="Rounsley S."/>
            <person name="Sankoff D."/>
            <person name="Giuliano G."/>
            <person name="Albert V.A."/>
            <person name="Wincker P."/>
            <person name="Lashermes P."/>
        </authorList>
    </citation>
    <scope>NUCLEOTIDE SEQUENCE [LARGE SCALE GENOMIC DNA]</scope>
    <source>
        <strain evidence="5">cv. DH200-94</strain>
    </source>
</reference>
<keyword evidence="5" id="KW-1185">Reference proteome</keyword>
<dbReference type="SUPFAM" id="SSF48452">
    <property type="entry name" value="TPR-like"/>
    <property type="match status" value="1"/>
</dbReference>
<evidence type="ECO:0000313" key="4">
    <source>
        <dbReference type="EMBL" id="CDP15182.1"/>
    </source>
</evidence>
<dbReference type="Gramene" id="CDP15182">
    <property type="protein sequence ID" value="CDP15182"/>
    <property type="gene ID" value="GSCOC_T00042791001"/>
</dbReference>
<accession>A0A068V3S7</accession>
<dbReference type="Pfam" id="PF01535">
    <property type="entry name" value="PPR"/>
    <property type="match status" value="4"/>
</dbReference>
<dbReference type="AlphaFoldDB" id="A0A068V3S7"/>
<dbReference type="PROSITE" id="PS51375">
    <property type="entry name" value="PPR"/>
    <property type="match status" value="5"/>
</dbReference>
<dbReference type="InterPro" id="IPR002885">
    <property type="entry name" value="PPR_rpt"/>
</dbReference>
<dbReference type="NCBIfam" id="TIGR00756">
    <property type="entry name" value="PPR"/>
    <property type="match status" value="4"/>
</dbReference>
<dbReference type="Proteomes" id="UP000295252">
    <property type="component" value="Chromosome IV"/>
</dbReference>
<gene>
    <name evidence="4" type="ORF">GSCOC_T00042791001</name>
</gene>
<dbReference type="InParanoid" id="A0A068V3S7"/>
<dbReference type="InterPro" id="IPR011990">
    <property type="entry name" value="TPR-like_helical_dom_sf"/>
</dbReference>
<dbReference type="PhylomeDB" id="A0A068V3S7"/>
<name>A0A068V3S7_COFCA</name>
<dbReference type="PANTHER" id="PTHR47939">
    <property type="entry name" value="MEMBRANE-ASSOCIATED SALT-INDUCIBLE PROTEIN-LIKE"/>
    <property type="match status" value="1"/>
</dbReference>
<evidence type="ECO:0000313" key="5">
    <source>
        <dbReference type="Proteomes" id="UP000295252"/>
    </source>
</evidence>
<keyword evidence="2" id="KW-0677">Repeat</keyword>
<dbReference type="Pfam" id="PF13041">
    <property type="entry name" value="PPR_2"/>
    <property type="match status" value="2"/>
</dbReference>
<protein>
    <recommendedName>
        <fullName evidence="6">Pentacotripeptide-repeat region of PRORP domain-containing protein</fullName>
    </recommendedName>
</protein>
<feature type="repeat" description="PPR" evidence="3">
    <location>
        <begin position="164"/>
        <end position="199"/>
    </location>
</feature>
<dbReference type="PANTHER" id="PTHR47939:SF13">
    <property type="entry name" value="OS03G0201400 PROTEIN"/>
    <property type="match status" value="1"/>
</dbReference>
<feature type="repeat" description="PPR" evidence="3">
    <location>
        <begin position="305"/>
        <end position="339"/>
    </location>
</feature>
<evidence type="ECO:0000256" key="2">
    <source>
        <dbReference type="ARBA" id="ARBA00022737"/>
    </source>
</evidence>
<feature type="repeat" description="PPR" evidence="3">
    <location>
        <begin position="405"/>
        <end position="439"/>
    </location>
</feature>
<evidence type="ECO:0000256" key="1">
    <source>
        <dbReference type="ARBA" id="ARBA00007626"/>
    </source>
</evidence>
<evidence type="ECO:0000256" key="3">
    <source>
        <dbReference type="PROSITE-ProRule" id="PRU00708"/>
    </source>
</evidence>
<dbReference type="OrthoDB" id="185373at2759"/>
<dbReference type="OMA" id="LIQESCM"/>